<evidence type="ECO:0000313" key="4">
    <source>
        <dbReference type="Proteomes" id="UP000198919"/>
    </source>
</evidence>
<organism evidence="3 4">
    <name type="scientific">Xenorhabdus mauleonii</name>
    <dbReference type="NCBI Taxonomy" id="351675"/>
    <lineage>
        <taxon>Bacteria</taxon>
        <taxon>Pseudomonadati</taxon>
        <taxon>Pseudomonadota</taxon>
        <taxon>Gammaproteobacteria</taxon>
        <taxon>Enterobacterales</taxon>
        <taxon>Morganellaceae</taxon>
        <taxon>Xenorhabdus</taxon>
    </lineage>
</organism>
<dbReference type="STRING" id="351675.SAMN05421680_12018"/>
<reference evidence="2 5" key="3">
    <citation type="journal article" date="2017" name="Nat. Microbiol.">
        <title>Natural product diversity associated with the nematode symbionts Photorhabdus and Xenorhabdus.</title>
        <authorList>
            <person name="Tobias N.J."/>
            <person name="Wolff H."/>
            <person name="Djahanschiri B."/>
            <person name="Grundmann F."/>
            <person name="Kronenwerth M."/>
            <person name="Shi Y.M."/>
            <person name="Simonyi S."/>
            <person name="Grun P."/>
            <person name="Shapiro-Ilan D."/>
            <person name="Pidot S.J."/>
            <person name="Stinear T.P."/>
            <person name="Ebersberger I."/>
            <person name="Bode H.B."/>
        </authorList>
    </citation>
    <scope>NUCLEOTIDE SEQUENCE [LARGE SCALE GENOMIC DNA]</scope>
    <source>
        <strain evidence="2 5">DSM 17908</strain>
    </source>
</reference>
<feature type="transmembrane region" description="Helical" evidence="1">
    <location>
        <begin position="28"/>
        <end position="49"/>
    </location>
</feature>
<keyword evidence="1" id="KW-1133">Transmembrane helix</keyword>
<proteinExistence type="predicted"/>
<protein>
    <submittedName>
        <fullName evidence="3">Uncharacterized protein</fullName>
    </submittedName>
</protein>
<dbReference type="EMBL" id="FORG01000020">
    <property type="protein sequence ID" value="SFJ92631.1"/>
    <property type="molecule type" value="Genomic_DNA"/>
</dbReference>
<gene>
    <name evidence="3" type="ORF">SAMN05421680_12018</name>
    <name evidence="2" type="ORF">Xmau_03154</name>
</gene>
<keyword evidence="1" id="KW-0812">Transmembrane</keyword>
<keyword evidence="5" id="KW-1185">Reference proteome</keyword>
<evidence type="ECO:0000313" key="5">
    <source>
        <dbReference type="Proteomes" id="UP000224607"/>
    </source>
</evidence>
<evidence type="ECO:0000313" key="3">
    <source>
        <dbReference type="EMBL" id="SFJ92631.1"/>
    </source>
</evidence>
<keyword evidence="1" id="KW-0472">Membrane</keyword>
<evidence type="ECO:0000256" key="1">
    <source>
        <dbReference type="SAM" id="Phobius"/>
    </source>
</evidence>
<sequence>MQVFPLSSIHCTTDAMRLRDADISYSEYHSGFFGATFVLVLIVAMIEGLERHYYS</sequence>
<dbReference type="Proteomes" id="UP000224607">
    <property type="component" value="Unassembled WGS sequence"/>
</dbReference>
<name>A0A1I3VEQ0_9GAMM</name>
<reference evidence="4" key="1">
    <citation type="submission" date="2016-10" db="EMBL/GenBank/DDBJ databases">
        <authorList>
            <person name="Varghese N."/>
            <person name="Submissions S."/>
        </authorList>
    </citation>
    <scope>NUCLEOTIDE SEQUENCE [LARGE SCALE GENOMIC DNA]</scope>
    <source>
        <strain evidence="4">DSM 17908</strain>
    </source>
</reference>
<reference evidence="3" key="2">
    <citation type="submission" date="2016-10" db="EMBL/GenBank/DDBJ databases">
        <authorList>
            <person name="de Groot N.N."/>
        </authorList>
    </citation>
    <scope>NUCLEOTIDE SEQUENCE [LARGE SCALE GENOMIC DNA]</scope>
    <source>
        <strain evidence="3">DSM 17908</strain>
    </source>
</reference>
<dbReference type="EMBL" id="NITY01000013">
    <property type="protein sequence ID" value="PHM38987.1"/>
    <property type="molecule type" value="Genomic_DNA"/>
</dbReference>
<accession>A0A1I3VEQ0</accession>
<dbReference type="AlphaFoldDB" id="A0A1I3VEQ0"/>
<dbReference type="Proteomes" id="UP000198919">
    <property type="component" value="Unassembled WGS sequence"/>
</dbReference>
<evidence type="ECO:0000313" key="2">
    <source>
        <dbReference type="EMBL" id="PHM38987.1"/>
    </source>
</evidence>